<evidence type="ECO:0000259" key="2">
    <source>
        <dbReference type="Pfam" id="PF04937"/>
    </source>
</evidence>
<feature type="region of interest" description="Disordered" evidence="1">
    <location>
        <begin position="1"/>
        <end position="27"/>
    </location>
</feature>
<dbReference type="Proteomes" id="UP000813463">
    <property type="component" value="Chromosome 3"/>
</dbReference>
<protein>
    <recommendedName>
        <fullName evidence="6">BED-type domain-containing protein</fullName>
    </recommendedName>
</protein>
<evidence type="ECO:0008006" key="6">
    <source>
        <dbReference type="Google" id="ProtNLM"/>
    </source>
</evidence>
<dbReference type="PANTHER" id="PTHR32166">
    <property type="entry name" value="OSJNBA0013A04.12 PROTEIN"/>
    <property type="match status" value="1"/>
</dbReference>
<dbReference type="Pfam" id="PF04937">
    <property type="entry name" value="DUF659"/>
    <property type="match status" value="1"/>
</dbReference>
<evidence type="ECO:0000256" key="1">
    <source>
        <dbReference type="SAM" id="MobiDB-lite"/>
    </source>
</evidence>
<feature type="compositionally biased region" description="Polar residues" evidence="1">
    <location>
        <begin position="1"/>
        <end position="12"/>
    </location>
</feature>
<reference evidence="4" key="1">
    <citation type="journal article" date="2021" name="Nat. Commun.">
        <title>Genomic analyses provide insights into spinach domestication and the genetic basis of agronomic traits.</title>
        <authorList>
            <person name="Cai X."/>
            <person name="Sun X."/>
            <person name="Xu C."/>
            <person name="Sun H."/>
            <person name="Wang X."/>
            <person name="Ge C."/>
            <person name="Zhang Z."/>
            <person name="Wang Q."/>
            <person name="Fei Z."/>
            <person name="Jiao C."/>
            <person name="Wang Q."/>
        </authorList>
    </citation>
    <scope>NUCLEOTIDE SEQUENCE [LARGE SCALE GENOMIC DNA]</scope>
    <source>
        <strain evidence="4">cv. Varoflay</strain>
    </source>
</reference>
<dbReference type="InterPro" id="IPR008906">
    <property type="entry name" value="HATC_C_dom"/>
</dbReference>
<feature type="compositionally biased region" description="Acidic residues" evidence="1">
    <location>
        <begin position="750"/>
        <end position="788"/>
    </location>
</feature>
<evidence type="ECO:0000313" key="4">
    <source>
        <dbReference type="Proteomes" id="UP000813463"/>
    </source>
</evidence>
<feature type="domain" description="HAT C-terminal dimerisation" evidence="3">
    <location>
        <begin position="578"/>
        <end position="644"/>
    </location>
</feature>
<name>A0A9R0JCP1_SPIOL</name>
<evidence type="ECO:0000259" key="3">
    <source>
        <dbReference type="Pfam" id="PF05699"/>
    </source>
</evidence>
<dbReference type="Pfam" id="PF05699">
    <property type="entry name" value="Dimer_Tnp_hAT"/>
    <property type="match status" value="1"/>
</dbReference>
<dbReference type="GeneID" id="110804157"/>
<sequence length="788" mass="90261">MATNEGGSSIPSLDTVDPARKYGKPEPTNKTNWHCSFCGKVTKGGALRMKQHLVGGFRNVTKCPTCPEHVREEVKLFMIKKAQAKIDSQMMPRVSQFDHDDDDEEEQDCEIMNSKSSQQLRKKPKVKGPMDFFVTTHSENVLKGRKDRKDIFGACEKQLRDKTCKAIAKWFFDAGIPFYAATYDSFKGMLDAVAQYGMGFKPPSMHELRVPLLKSEVEEIDKLKEEHKKEWATKGCSIMSDGWRDSIASKDIVNFLVNSPKGSFFIKSMDVSNVVKDADLLFHMLDDMVEEVGEQNVIQVVTDNASNYVKAGRLLEAKRQHLYWTPCAAHCLDLMLEDIGKIPKVKNALKKCIFMNGYIYNHISLVKLMRKFTNQRNLHRPAVTRFATSFITLAQFHKQKSNLRKMVTSQEWNTSKWSKDVGGRKIATYFLQDTFWRNVLYALKLTGPLVKVLRIVDGEKKPPMGYIYEAMDRAKETISKSFGMKEEEYKEAFEFIDKRWNCQLHRPLHAAGYYLNPEIHYDNVENVECEEVMLGLYDCIGRIVPDVETQEKILLELDSFKNATGLFGHYMAIRQRKTKSPADWWSSYGSSTPDLKNFAIKVLSLTCSATGCERNWGIFQQLHSKKRNRLAQSRLNDMVYVKDNRALERRYKRKDTIDPVLLREIDESNEWLLGRMEENSSDDEGDLVFEGDDLTWASVSRAAGANDPIYGTRGATRVARESMPSSSRVDKGKGPATTSTSKFSRRVEIVDDDEEDEEEDIGEDGDYLDDEDEYDAIDDDEDYDDDEL</sequence>
<gene>
    <name evidence="5" type="primary">LOC110804157</name>
</gene>
<dbReference type="AlphaFoldDB" id="A0A9R0JCP1"/>
<keyword evidence="4" id="KW-1185">Reference proteome</keyword>
<dbReference type="InterPro" id="IPR007021">
    <property type="entry name" value="DUF659"/>
</dbReference>
<accession>A0A9R0JCP1</accession>
<dbReference type="SUPFAM" id="SSF53098">
    <property type="entry name" value="Ribonuclease H-like"/>
    <property type="match status" value="1"/>
</dbReference>
<organism evidence="4 5">
    <name type="scientific">Spinacia oleracea</name>
    <name type="common">Spinach</name>
    <dbReference type="NCBI Taxonomy" id="3562"/>
    <lineage>
        <taxon>Eukaryota</taxon>
        <taxon>Viridiplantae</taxon>
        <taxon>Streptophyta</taxon>
        <taxon>Embryophyta</taxon>
        <taxon>Tracheophyta</taxon>
        <taxon>Spermatophyta</taxon>
        <taxon>Magnoliopsida</taxon>
        <taxon>eudicotyledons</taxon>
        <taxon>Gunneridae</taxon>
        <taxon>Pentapetalae</taxon>
        <taxon>Caryophyllales</taxon>
        <taxon>Chenopodiaceae</taxon>
        <taxon>Chenopodioideae</taxon>
        <taxon>Anserineae</taxon>
        <taxon>Spinacia</taxon>
    </lineage>
</organism>
<proteinExistence type="predicted"/>
<evidence type="ECO:0000313" key="5">
    <source>
        <dbReference type="RefSeq" id="XP_021865417.2"/>
    </source>
</evidence>
<dbReference type="RefSeq" id="XP_021865417.2">
    <property type="nucleotide sequence ID" value="XM_022009725.2"/>
</dbReference>
<reference evidence="5" key="2">
    <citation type="submission" date="2025-08" db="UniProtKB">
        <authorList>
            <consortium name="RefSeq"/>
        </authorList>
    </citation>
    <scope>IDENTIFICATION</scope>
    <source>
        <tissue evidence="5">Leaf</tissue>
    </source>
</reference>
<dbReference type="KEGG" id="soe:110804157"/>
<dbReference type="PANTHER" id="PTHR32166:SF122">
    <property type="entry name" value="OS09G0499600 PROTEIN"/>
    <property type="match status" value="1"/>
</dbReference>
<feature type="region of interest" description="Disordered" evidence="1">
    <location>
        <begin position="705"/>
        <end position="788"/>
    </location>
</feature>
<feature type="domain" description="DUF659" evidence="2">
    <location>
        <begin position="203"/>
        <end position="351"/>
    </location>
</feature>
<dbReference type="InterPro" id="IPR012337">
    <property type="entry name" value="RNaseH-like_sf"/>
</dbReference>
<dbReference type="GO" id="GO:0046983">
    <property type="term" value="F:protein dimerization activity"/>
    <property type="evidence" value="ECO:0007669"/>
    <property type="project" value="InterPro"/>
</dbReference>